<protein>
    <submittedName>
        <fullName evidence="5">Phytanoyl-CoA dioxygenase</fullName>
    </submittedName>
</protein>
<dbReference type="PANTHER" id="PTHR20883">
    <property type="entry name" value="PHYTANOYL-COA DIOXYGENASE DOMAIN CONTAINING 1"/>
    <property type="match status" value="1"/>
</dbReference>
<evidence type="ECO:0000313" key="5">
    <source>
        <dbReference type="EMBL" id="KZT19912.1"/>
    </source>
</evidence>
<dbReference type="SUPFAM" id="SSF51197">
    <property type="entry name" value="Clavaminate synthase-like"/>
    <property type="match status" value="1"/>
</dbReference>
<dbReference type="GO" id="GO:0051213">
    <property type="term" value="F:dioxygenase activity"/>
    <property type="evidence" value="ECO:0007669"/>
    <property type="project" value="UniProtKB-KW"/>
</dbReference>
<dbReference type="InterPro" id="IPR008775">
    <property type="entry name" value="Phytyl_CoA_dOase-like"/>
</dbReference>
<dbReference type="Pfam" id="PF05721">
    <property type="entry name" value="PhyH"/>
    <property type="match status" value="1"/>
</dbReference>
<dbReference type="STRING" id="1314782.A0A165NP18"/>
<dbReference type="AlphaFoldDB" id="A0A165NP18"/>
<dbReference type="OrthoDB" id="445007at2759"/>
<sequence>MAISNLDSEVLTQKQIEKFHKDGYLCVPGFLTPGQVDSLLSRAKQLLDNFSIEDHPLTKFTTGDDNHVGDDYFLTSGDKIRFFLEEDALDANGKLTREKQKAVNKIGHALHELDPFYRSATLENPKLKALVRDLKFHRDPVALQSMVICKQQHIGGEVPEHNDSTFLYTNPPSALGFWIALETCTPENGALSFLPGSHLTTPISKRFIRMPSGGTGFEQLLDSSEVPNTEGKYILEACNPGDLVLIHGSVLHKSQRNTSPNTRFAYTFHMIESPPYAVYDEKNWLQPTLEMPFSKILDVPNSTVVKLVGV</sequence>
<evidence type="ECO:0000256" key="1">
    <source>
        <dbReference type="ARBA" id="ARBA00001962"/>
    </source>
</evidence>
<reference evidence="5 6" key="1">
    <citation type="journal article" date="2016" name="Mol. Biol. Evol.">
        <title>Comparative Genomics of Early-Diverging Mushroom-Forming Fungi Provides Insights into the Origins of Lignocellulose Decay Capabilities.</title>
        <authorList>
            <person name="Nagy L.G."/>
            <person name="Riley R."/>
            <person name="Tritt A."/>
            <person name="Adam C."/>
            <person name="Daum C."/>
            <person name="Floudas D."/>
            <person name="Sun H."/>
            <person name="Yadav J.S."/>
            <person name="Pangilinan J."/>
            <person name="Larsson K.H."/>
            <person name="Matsuura K."/>
            <person name="Barry K."/>
            <person name="Labutti K."/>
            <person name="Kuo R."/>
            <person name="Ohm R.A."/>
            <person name="Bhattacharya S.S."/>
            <person name="Shirouzu T."/>
            <person name="Yoshinaga Y."/>
            <person name="Martin F.M."/>
            <person name="Grigoriev I.V."/>
            <person name="Hibbett D.S."/>
        </authorList>
    </citation>
    <scope>NUCLEOTIDE SEQUENCE [LARGE SCALE GENOMIC DNA]</scope>
    <source>
        <strain evidence="5 6">HHB14362 ss-1</strain>
    </source>
</reference>
<dbReference type="Proteomes" id="UP000076761">
    <property type="component" value="Unassembled WGS sequence"/>
</dbReference>
<organism evidence="5 6">
    <name type="scientific">Neolentinus lepideus HHB14362 ss-1</name>
    <dbReference type="NCBI Taxonomy" id="1314782"/>
    <lineage>
        <taxon>Eukaryota</taxon>
        <taxon>Fungi</taxon>
        <taxon>Dikarya</taxon>
        <taxon>Basidiomycota</taxon>
        <taxon>Agaricomycotina</taxon>
        <taxon>Agaricomycetes</taxon>
        <taxon>Gloeophyllales</taxon>
        <taxon>Gloeophyllaceae</taxon>
        <taxon>Neolentinus</taxon>
    </lineage>
</organism>
<evidence type="ECO:0000256" key="4">
    <source>
        <dbReference type="ARBA" id="ARBA00023004"/>
    </source>
</evidence>
<name>A0A165NP18_9AGAM</name>
<proteinExistence type="inferred from homology"/>
<dbReference type="InParanoid" id="A0A165NP18"/>
<dbReference type="Gene3D" id="2.60.120.620">
    <property type="entry name" value="q2cbj1_9rhob like domain"/>
    <property type="match status" value="1"/>
</dbReference>
<comment type="cofactor">
    <cofactor evidence="1">
        <name>Fe cation</name>
        <dbReference type="ChEBI" id="CHEBI:24875"/>
    </cofactor>
</comment>
<accession>A0A165NP18</accession>
<evidence type="ECO:0000256" key="2">
    <source>
        <dbReference type="ARBA" id="ARBA00005830"/>
    </source>
</evidence>
<evidence type="ECO:0000256" key="3">
    <source>
        <dbReference type="ARBA" id="ARBA00022723"/>
    </source>
</evidence>
<keyword evidence="5" id="KW-0560">Oxidoreductase</keyword>
<dbReference type="PANTHER" id="PTHR20883:SF15">
    <property type="entry name" value="PHYTANOYL-COA DIOXYGENASE DOMAIN-CONTAINING PROTEIN 1"/>
    <property type="match status" value="1"/>
</dbReference>
<gene>
    <name evidence="5" type="ORF">NEOLEDRAFT_921399</name>
</gene>
<keyword evidence="6" id="KW-1185">Reference proteome</keyword>
<dbReference type="GO" id="GO:0046872">
    <property type="term" value="F:metal ion binding"/>
    <property type="evidence" value="ECO:0007669"/>
    <property type="project" value="UniProtKB-KW"/>
</dbReference>
<keyword evidence="5" id="KW-0223">Dioxygenase</keyword>
<dbReference type="EMBL" id="KV425630">
    <property type="protein sequence ID" value="KZT19912.1"/>
    <property type="molecule type" value="Genomic_DNA"/>
</dbReference>
<keyword evidence="3" id="KW-0479">Metal-binding</keyword>
<comment type="similarity">
    <text evidence="2">Belongs to the PhyH family.</text>
</comment>
<keyword evidence="4" id="KW-0408">Iron</keyword>
<evidence type="ECO:0000313" key="6">
    <source>
        <dbReference type="Proteomes" id="UP000076761"/>
    </source>
</evidence>